<dbReference type="SUPFAM" id="SSF57850">
    <property type="entry name" value="RING/U-box"/>
    <property type="match status" value="1"/>
</dbReference>
<dbReference type="AlphaFoldDB" id="A0A232M351"/>
<evidence type="ECO:0000313" key="6">
    <source>
        <dbReference type="Proteomes" id="UP000243515"/>
    </source>
</evidence>
<sequence length="353" mass="39451">MATVTVSKRRSGITSSLDASSSKAARPTSSRKRTRSEEQLGQSKRKKTTASSGTLEVIDLTGDDDPVPATIPSPSKKRKRTASSDAAVPERRARRFRRAPPQTYLEKLARATTQRMYVLNRTRSDNEEILEEVVDIVGTTGNIYKVRVNNEPTCSCPDAAKGNQCKHIIYVGAVLVNVLKAPSHLRYQLAFLTSELCEIFEKAPIKSKEAEATDSAGKRKAIEGDCPICFMEFDSQNEEIVWCKAACGNNIHKACFDRWAATQRAQGVRCVYCRTPWAVEEDSRDLQSLLGKGRVNEEGYVNVASELGMSGIRGMTNLPSPARRTRILIIVYTTTDHSTYHQPWGYRRFSRFY</sequence>
<dbReference type="PANTHER" id="PTHR21540:SF0">
    <property type="entry name" value="PHD FAMILY PROTEIN"/>
    <property type="match status" value="1"/>
</dbReference>
<dbReference type="InterPro" id="IPR013083">
    <property type="entry name" value="Znf_RING/FYVE/PHD"/>
</dbReference>
<dbReference type="GO" id="GO:0061630">
    <property type="term" value="F:ubiquitin protein ligase activity"/>
    <property type="evidence" value="ECO:0007669"/>
    <property type="project" value="InterPro"/>
</dbReference>
<dbReference type="InterPro" id="IPR001841">
    <property type="entry name" value="Znf_RING"/>
</dbReference>
<dbReference type="GO" id="GO:0008270">
    <property type="term" value="F:zinc ion binding"/>
    <property type="evidence" value="ECO:0007669"/>
    <property type="project" value="UniProtKB-KW"/>
</dbReference>
<dbReference type="Pfam" id="PF13639">
    <property type="entry name" value="zf-RING_2"/>
    <property type="match status" value="1"/>
</dbReference>
<evidence type="ECO:0000259" key="3">
    <source>
        <dbReference type="PROSITE" id="PS50089"/>
    </source>
</evidence>
<name>A0A232M351_9EURO</name>
<dbReference type="Gene3D" id="3.30.40.10">
    <property type="entry name" value="Zinc/RING finger domain, C3HC4 (zinc finger)"/>
    <property type="match status" value="1"/>
</dbReference>
<gene>
    <name evidence="5" type="ORF">Egran_01416</name>
</gene>
<dbReference type="PANTHER" id="PTHR21540">
    <property type="entry name" value="RING FINGER AND SWIM DOMAIN-CONTAINING PROTEIN 2"/>
    <property type="match status" value="1"/>
</dbReference>
<keyword evidence="1" id="KW-0863">Zinc-finger</keyword>
<dbReference type="PROSITE" id="PS50089">
    <property type="entry name" value="ZF_RING_2"/>
    <property type="match status" value="1"/>
</dbReference>
<keyword evidence="1" id="KW-0479">Metal-binding</keyword>
<reference evidence="5 6" key="1">
    <citation type="journal article" date="2015" name="Environ. Microbiol.">
        <title>Metagenome sequence of Elaphomyces granulatus from sporocarp tissue reveals Ascomycota ectomycorrhizal fingerprints of genome expansion and a Proteobacteria-rich microbiome.</title>
        <authorList>
            <person name="Quandt C.A."/>
            <person name="Kohler A."/>
            <person name="Hesse C.N."/>
            <person name="Sharpton T.J."/>
            <person name="Martin F."/>
            <person name="Spatafora J.W."/>
        </authorList>
    </citation>
    <scope>NUCLEOTIDE SEQUENCE [LARGE SCALE GENOMIC DNA]</scope>
    <source>
        <strain evidence="5 6">OSC145934</strain>
    </source>
</reference>
<keyword evidence="1" id="KW-0862">Zinc</keyword>
<organism evidence="5 6">
    <name type="scientific">Elaphomyces granulatus</name>
    <dbReference type="NCBI Taxonomy" id="519963"/>
    <lineage>
        <taxon>Eukaryota</taxon>
        <taxon>Fungi</taxon>
        <taxon>Dikarya</taxon>
        <taxon>Ascomycota</taxon>
        <taxon>Pezizomycotina</taxon>
        <taxon>Eurotiomycetes</taxon>
        <taxon>Eurotiomycetidae</taxon>
        <taxon>Eurotiales</taxon>
        <taxon>Elaphomycetaceae</taxon>
        <taxon>Elaphomyces</taxon>
    </lineage>
</organism>
<dbReference type="InterPro" id="IPR007527">
    <property type="entry name" value="Znf_SWIM"/>
</dbReference>
<evidence type="ECO:0000256" key="1">
    <source>
        <dbReference type="PROSITE-ProRule" id="PRU00175"/>
    </source>
</evidence>
<feature type="domain" description="SWIM-type" evidence="4">
    <location>
        <begin position="144"/>
        <end position="176"/>
    </location>
</feature>
<dbReference type="EMBL" id="NPHW01002741">
    <property type="protein sequence ID" value="OXV10825.1"/>
    <property type="molecule type" value="Genomic_DNA"/>
</dbReference>
<dbReference type="Proteomes" id="UP000243515">
    <property type="component" value="Unassembled WGS sequence"/>
</dbReference>
<evidence type="ECO:0000256" key="2">
    <source>
        <dbReference type="SAM" id="MobiDB-lite"/>
    </source>
</evidence>
<feature type="domain" description="RING-type" evidence="3">
    <location>
        <begin position="226"/>
        <end position="274"/>
    </location>
</feature>
<feature type="region of interest" description="Disordered" evidence="2">
    <location>
        <begin position="1"/>
        <end position="93"/>
    </location>
</feature>
<dbReference type="CDD" id="cd16494">
    <property type="entry name" value="RING-CH-C4HC3_ZSWM2"/>
    <property type="match status" value="1"/>
</dbReference>
<protein>
    <recommendedName>
        <fullName evidence="7">Anaphase-promoting complex subunit 11</fullName>
    </recommendedName>
</protein>
<feature type="compositionally biased region" description="Polar residues" evidence="2">
    <location>
        <begin position="1"/>
        <end position="23"/>
    </location>
</feature>
<accession>A0A232M351</accession>
<evidence type="ECO:0000259" key="4">
    <source>
        <dbReference type="PROSITE" id="PS50966"/>
    </source>
</evidence>
<evidence type="ECO:0000313" key="5">
    <source>
        <dbReference type="EMBL" id="OXV10825.1"/>
    </source>
</evidence>
<keyword evidence="6" id="KW-1185">Reference proteome</keyword>
<dbReference type="PROSITE" id="PS50966">
    <property type="entry name" value="ZF_SWIM"/>
    <property type="match status" value="1"/>
</dbReference>
<evidence type="ECO:0008006" key="7">
    <source>
        <dbReference type="Google" id="ProtNLM"/>
    </source>
</evidence>
<dbReference type="OrthoDB" id="2122982at2759"/>
<comment type="caution">
    <text evidence="5">The sequence shown here is derived from an EMBL/GenBank/DDBJ whole genome shotgun (WGS) entry which is preliminary data.</text>
</comment>
<dbReference type="Pfam" id="PF04434">
    <property type="entry name" value="SWIM"/>
    <property type="match status" value="1"/>
</dbReference>
<proteinExistence type="predicted"/>
<dbReference type="InterPro" id="IPR039903">
    <property type="entry name" value="Zswim2"/>
</dbReference>